<feature type="region of interest" description="Disordered" evidence="1">
    <location>
        <begin position="1"/>
        <end position="50"/>
    </location>
</feature>
<feature type="compositionally biased region" description="Polar residues" evidence="1">
    <location>
        <begin position="1431"/>
        <end position="1440"/>
    </location>
</feature>
<evidence type="ECO:0000256" key="1">
    <source>
        <dbReference type="SAM" id="MobiDB-lite"/>
    </source>
</evidence>
<dbReference type="InterPro" id="IPR015943">
    <property type="entry name" value="WD40/YVTN_repeat-like_dom_sf"/>
</dbReference>
<feature type="compositionally biased region" description="Gly residues" evidence="1">
    <location>
        <begin position="40"/>
        <end position="49"/>
    </location>
</feature>
<dbReference type="Gene3D" id="3.30.420.10">
    <property type="entry name" value="Ribonuclease H-like superfamily/Ribonuclease H"/>
    <property type="match status" value="1"/>
</dbReference>
<feature type="region of interest" description="Disordered" evidence="1">
    <location>
        <begin position="1638"/>
        <end position="1697"/>
    </location>
</feature>
<evidence type="ECO:0000259" key="2">
    <source>
        <dbReference type="SMART" id="SM00479"/>
    </source>
</evidence>
<dbReference type="InterPro" id="IPR050785">
    <property type="entry name" value="PAN2-PAN3_catalytic_subunit"/>
</dbReference>
<dbReference type="VEuPathDB" id="CryptoDB:Cvel_7040"/>
<feature type="compositionally biased region" description="Gly residues" evidence="1">
    <location>
        <begin position="1934"/>
        <end position="1946"/>
    </location>
</feature>
<feature type="compositionally biased region" description="Basic and acidic residues" evidence="1">
    <location>
        <begin position="1536"/>
        <end position="1562"/>
    </location>
</feature>
<dbReference type="InterPro" id="IPR036397">
    <property type="entry name" value="RNaseH_sf"/>
</dbReference>
<feature type="compositionally biased region" description="Polar residues" evidence="1">
    <location>
        <begin position="2032"/>
        <end position="2068"/>
    </location>
</feature>
<feature type="compositionally biased region" description="Pro residues" evidence="1">
    <location>
        <begin position="1"/>
        <end position="10"/>
    </location>
</feature>
<dbReference type="SUPFAM" id="SSF53098">
    <property type="entry name" value="Ribonuclease H-like"/>
    <property type="match status" value="1"/>
</dbReference>
<feature type="compositionally biased region" description="Low complexity" evidence="1">
    <location>
        <begin position="1277"/>
        <end position="1295"/>
    </location>
</feature>
<feature type="compositionally biased region" description="Gly residues" evidence="1">
    <location>
        <begin position="895"/>
        <end position="904"/>
    </location>
</feature>
<dbReference type="InterPro" id="IPR038765">
    <property type="entry name" value="Papain-like_cys_pep_sf"/>
</dbReference>
<feature type="region of interest" description="Disordered" evidence="1">
    <location>
        <begin position="871"/>
        <end position="907"/>
    </location>
</feature>
<evidence type="ECO:0000313" key="3">
    <source>
        <dbReference type="EMBL" id="CEM44069.1"/>
    </source>
</evidence>
<proteinExistence type="predicted"/>
<dbReference type="InterPro" id="IPR012337">
    <property type="entry name" value="RNaseH-like_sf"/>
</dbReference>
<feature type="region of interest" description="Disordered" evidence="1">
    <location>
        <begin position="801"/>
        <end position="843"/>
    </location>
</feature>
<feature type="region of interest" description="Disordered" evidence="1">
    <location>
        <begin position="1429"/>
        <end position="1598"/>
    </location>
</feature>
<dbReference type="Pfam" id="PF13423">
    <property type="entry name" value="UCH_1"/>
    <property type="match status" value="1"/>
</dbReference>
<feature type="region of interest" description="Disordered" evidence="1">
    <location>
        <begin position="1367"/>
        <end position="1412"/>
    </location>
</feature>
<feature type="domain" description="Exonuclease" evidence="2">
    <location>
        <begin position="1742"/>
        <end position="1922"/>
    </location>
</feature>
<dbReference type="GO" id="GO:0004535">
    <property type="term" value="F:poly(A)-specific ribonuclease activity"/>
    <property type="evidence" value="ECO:0007669"/>
    <property type="project" value="TreeGrafter"/>
</dbReference>
<dbReference type="InterPro" id="IPR036322">
    <property type="entry name" value="WD40_repeat_dom_sf"/>
</dbReference>
<feature type="compositionally biased region" description="Low complexity" evidence="1">
    <location>
        <begin position="261"/>
        <end position="284"/>
    </location>
</feature>
<sequence>MFPFSGPPDPYGIGPGHSHGPHGGVPPHGFVPDPHIHDGGPYGNGGMHQGGDMFAHAHPYAMQQPGYFPMQGEGLHPHAHPHQHPQSGGFDQHHGHVPMGGPHGHAPGGEMVMHPHDPHMGPGGPSGHPHHPSPLDPHGNLLPLSDGQMDMEGGEEQGQWVSAVSFPSLLQPPVRRQQRALGGFPTFLSDPGESVSVSAGTAAAAELAERPTVVRFDPHEELVWVATNTGRLISFLVRHAVPSFERFTAFQAHDAVSSLSSSSTSASSAASSSTTMPASGAPPSTQMPHSKPTTPSRTPKGLAPNLSPGIPSVSPLLSRAATGSKDEGGGGENEGGQSDQSVHSLLFDAGGVLSASRHQVQYHTRGGVRHMFLDLDEWESLTATNPILAVDFFVRHPNGRCQLMAGGKQKKLWFLDIVSGRRAASLDLPHGIRSIATATEPSGKADDAFAGPRSKPMTAVLLGGVEGSLTILDPRISKTVATFESVHSEGGVTRISVDSEQRLVATSGARSSLKGGMPDLYVKVFDLRCMRTGGGKGGNVKDTGEIASIGSGGKSGSGTSGVTAVGSGGSGDDGVSRPHPVSLGPVLCPTGALGAVFHPNKSGELFIASANGSLQVSNLKIQTRKEAGGGHQTQKPHAFSPSELNTQWFRIQGPRECRLTDFAISSTGELQVFCEASGLLHVYQKQRGAQGTGLPIPRVNAMSQTTEMPPRDPHRHTRRFPIDTVPPSHGGAQEGRGGPKEAFEPLCPQGFPHYEGKTSFGTPSLASQEIDSLPAQLIQRQPSHVQGRLAAVLKGLRFHRRTRPPTPLDSLLSLPSTDSIPLTSGEKERGGRGGRERDRERETVQGLFENLKGWQRNSYLYGVAKIQEVCAPRQRQRSDRDKGRQKTSRGRNDSGSGGGDGLMGTDGTRGLPGRFAWKGLVYDKMAGAGSNDLSGGNATPFAGIENGTSFDFTHGIVQAFFFSPSFRKAVVQHNCDREFCLACELAFLFHMLELASLEPRVFTCQATNFQRALQQAPEALQLGLLDEPSREITSSSASSGSTWRAGGRGAAPLPGMSATDLLKRVTSFVQFLLSSIHKELANAAAHAAAQHQPNEMQNESPVSALLGFEVLCRSVCAKSGHSSSNTTRNFVLDLALPSSSSSSSVGEKGEKEPREKEKGTAAVEEEKRNQKQQISGSSSSLQFCDLVAQSLDRWTSGKTHCRDCKAWGQGTTRKTVHKLPRLLLVNCLGGSVPSSQQVDAGFWRQADFISPELFVAPSVERENGKTATSGANGDEGAAGSVPSSGGTAASTGGSSNWEVRKSLPETSEEAKGTGENVSCEQSEGEVVRNEAAEGGDNEVKNKQRTETNGRPWTHLQLRAVVSMVVESGNRTGGSGGSATGDPSLSLSPSKRSGRRGAGEREGQGVEGDGNLGGGCGHLVVHARVSLPLPGMTSQGNTGNLRVNAPPPFPSLPSSAKSRDRDRAQTGLGSENGGLSGLAMPGPPSEASKGDAPETPAVEEVDGDVEEDRDGEGGDGKLVQQGAFQSPSVEVKGVRSLRVDTEGEGESEKGGEKERETSEKIARGDLSISPDVAALRQRHRHLLPPPVELSSPESAASPAAPDERWILLNDHRIYYSDAAEALDFSPEWRVPVFLLFERAGEEEGTPKETTSGTRPPPQDGNEPASTSTYGLSPNSQPQQNSPPPLHNRNREGNLSASSAAERKSVVSLAAFMADENLALAASRAATFTRLTEDEMDSLLSGELTVALDAEFVALQLEKAEIREDGTKVVLQPAELSLARVSVLRGDGELEGVPFLDHYIATQEPVKDYLTRFSGLKAGDLDPFRSQHWLTTKKSIYQKLRFLVDLGCKFVGHGLQKDFRIINIVVPSSQVIDTVELFSFPGQRKMSLKFLAAHLLGLFVQVGSSVSVSVSGRHFLPLSQQQQKLQQPHHRDPPGGTEGGAEGGGAGTERGEAEAFTASPKKVSSGCPPPFPEGASQQQLSHLQVPPGTPPFSFPPASAASASASSAAAVVVSHHPPNAPPSRCSSADRGDLSGISTRQVSGGNQQTSSSVLTSQPQSLGAQGPSQTSSLGGHDSVEDARAALALYK</sequence>
<feature type="compositionally biased region" description="Basic and acidic residues" evidence="1">
    <location>
        <begin position="1325"/>
        <end position="1347"/>
    </location>
</feature>
<feature type="compositionally biased region" description="Low complexity" evidence="1">
    <location>
        <begin position="808"/>
        <end position="824"/>
    </location>
</feature>
<gene>
    <name evidence="3" type="ORF">Cvel_7040</name>
</gene>
<dbReference type="SUPFAM" id="SSF50978">
    <property type="entry name" value="WD40 repeat-like"/>
    <property type="match status" value="1"/>
</dbReference>
<dbReference type="Gene3D" id="2.130.10.10">
    <property type="entry name" value="YVTN repeat-like/Quinoprotein amine dehydrogenase"/>
    <property type="match status" value="2"/>
</dbReference>
<dbReference type="GO" id="GO:0000289">
    <property type="term" value="P:nuclear-transcribed mRNA poly(A) tail shortening"/>
    <property type="evidence" value="ECO:0007669"/>
    <property type="project" value="TreeGrafter"/>
</dbReference>
<dbReference type="Gene3D" id="3.90.70.10">
    <property type="entry name" value="Cysteine proteinases"/>
    <property type="match status" value="1"/>
</dbReference>
<feature type="region of interest" description="Disordered" evidence="1">
    <location>
        <begin position="72"/>
        <end position="139"/>
    </location>
</feature>
<feature type="region of interest" description="Disordered" evidence="1">
    <location>
        <begin position="261"/>
        <end position="339"/>
    </location>
</feature>
<dbReference type="EMBL" id="CDMZ01002837">
    <property type="protein sequence ID" value="CEM44069.1"/>
    <property type="molecule type" value="Genomic_DNA"/>
</dbReference>
<feature type="compositionally biased region" description="Gly residues" evidence="1">
    <location>
        <begin position="13"/>
        <end position="23"/>
    </location>
</feature>
<feature type="compositionally biased region" description="Basic and acidic residues" evidence="1">
    <location>
        <begin position="1298"/>
        <end position="1312"/>
    </location>
</feature>
<dbReference type="InterPro" id="IPR013520">
    <property type="entry name" value="Ribonucl_H"/>
</dbReference>
<feature type="region of interest" description="Disordered" evidence="1">
    <location>
        <begin position="1259"/>
        <end position="1352"/>
    </location>
</feature>
<dbReference type="GO" id="GO:0031251">
    <property type="term" value="C:PAN complex"/>
    <property type="evidence" value="ECO:0007669"/>
    <property type="project" value="TreeGrafter"/>
</dbReference>
<feature type="compositionally biased region" description="Basic and acidic residues" evidence="1">
    <location>
        <begin position="825"/>
        <end position="843"/>
    </location>
</feature>
<dbReference type="SMART" id="SM00479">
    <property type="entry name" value="EXOIII"/>
    <property type="match status" value="1"/>
</dbReference>
<dbReference type="Pfam" id="PF00929">
    <property type="entry name" value="RNase_T"/>
    <property type="match status" value="1"/>
</dbReference>
<feature type="region of interest" description="Disordered" evidence="1">
    <location>
        <begin position="2009"/>
        <end position="2085"/>
    </location>
</feature>
<organism evidence="3">
    <name type="scientific">Chromera velia CCMP2878</name>
    <dbReference type="NCBI Taxonomy" id="1169474"/>
    <lineage>
        <taxon>Eukaryota</taxon>
        <taxon>Sar</taxon>
        <taxon>Alveolata</taxon>
        <taxon>Colpodellida</taxon>
        <taxon>Chromeraceae</taxon>
        <taxon>Chromera</taxon>
    </lineage>
</organism>
<feature type="region of interest" description="Disordered" evidence="1">
    <location>
        <begin position="1918"/>
        <end position="1997"/>
    </location>
</feature>
<dbReference type="GO" id="GO:0003676">
    <property type="term" value="F:nucleic acid binding"/>
    <property type="evidence" value="ECO:0007669"/>
    <property type="project" value="InterPro"/>
</dbReference>
<dbReference type="CDD" id="cd06143">
    <property type="entry name" value="PAN2_exo"/>
    <property type="match status" value="1"/>
</dbReference>
<dbReference type="GO" id="GO:0000932">
    <property type="term" value="C:P-body"/>
    <property type="evidence" value="ECO:0007669"/>
    <property type="project" value="TreeGrafter"/>
</dbReference>
<name>A0A0G4HIR5_9ALVE</name>
<feature type="region of interest" description="Disordered" evidence="1">
    <location>
        <begin position="704"/>
        <end position="765"/>
    </location>
</feature>
<feature type="compositionally biased region" description="Low complexity" evidence="1">
    <location>
        <begin position="1587"/>
        <end position="1598"/>
    </location>
</feature>
<reference evidence="3" key="1">
    <citation type="submission" date="2014-11" db="EMBL/GenBank/DDBJ databases">
        <authorList>
            <person name="Otto D Thomas"/>
            <person name="Naeem Raeece"/>
        </authorList>
    </citation>
    <scope>NUCLEOTIDE SEQUENCE</scope>
</reference>
<dbReference type="SUPFAM" id="SSF54001">
    <property type="entry name" value="Cysteine proteinases"/>
    <property type="match status" value="1"/>
</dbReference>
<feature type="compositionally biased region" description="Acidic residues" evidence="1">
    <location>
        <begin position="1496"/>
        <end position="1509"/>
    </location>
</feature>
<dbReference type="PANTHER" id="PTHR15728:SF0">
    <property type="entry name" value="PAN2-PAN3 DEADENYLATION COMPLEX CATALYTIC SUBUNIT PAN2"/>
    <property type="match status" value="1"/>
</dbReference>
<feature type="compositionally biased region" description="Polar residues" evidence="1">
    <location>
        <begin position="1380"/>
        <end position="1390"/>
    </location>
</feature>
<feature type="compositionally biased region" description="Polar residues" evidence="1">
    <location>
        <begin position="286"/>
        <end position="297"/>
    </location>
</feature>
<feature type="region of interest" description="Disordered" evidence="1">
    <location>
        <begin position="1137"/>
        <end position="1174"/>
    </location>
</feature>
<feature type="compositionally biased region" description="Basic and acidic residues" evidence="1">
    <location>
        <begin position="1147"/>
        <end position="1169"/>
    </location>
</feature>
<accession>A0A0G4HIR5</accession>
<dbReference type="InterPro" id="IPR028881">
    <property type="entry name" value="PAN2_UCH_dom"/>
</dbReference>
<protein>
    <recommendedName>
        <fullName evidence="2">Exonuclease domain-containing protein</fullName>
    </recommendedName>
</protein>
<dbReference type="PANTHER" id="PTHR15728">
    <property type="entry name" value="DEADENYLATION COMPLEX CATALYTIC SUBUNIT PAN2"/>
    <property type="match status" value="1"/>
</dbReference>